<name>A0A3B7MHI5_9CYAN</name>
<proteinExistence type="predicted"/>
<dbReference type="RefSeq" id="WP_181495686.1">
    <property type="nucleotide sequence ID" value="NZ_CP032152.1"/>
</dbReference>
<dbReference type="KEGG" id="tsq:D3A95_01350"/>
<dbReference type="EMBL" id="CP032152">
    <property type="protein sequence ID" value="AXY67300.1"/>
    <property type="molecule type" value="Genomic_DNA"/>
</dbReference>
<keyword evidence="1" id="KW-0472">Membrane</keyword>
<reference evidence="3" key="1">
    <citation type="submission" date="2018-09" db="EMBL/GenBank/DDBJ databases">
        <title>Complete genome sequence of thermophilic cyanobacteria strain Thermosynechococcus elongatus PKUAC-SCTE542.</title>
        <authorList>
            <person name="Liang Y."/>
            <person name="Tang J."/>
            <person name="Daroch M."/>
        </authorList>
    </citation>
    <scope>NUCLEOTIDE SEQUENCE [LARGE SCALE GENOMIC DNA]</scope>
    <source>
        <strain evidence="3">E542</strain>
    </source>
</reference>
<accession>A0A3B7MHI5</accession>
<evidence type="ECO:0000313" key="2">
    <source>
        <dbReference type="EMBL" id="AXY67300.1"/>
    </source>
</evidence>
<sequence>MASNRSLLLLLLLLLLGALGLTLIAHWRRISLWSYWAVPLGAILPWLLVTALLLFRISFIQDTDTKQAAIMTALFPILGSMGCFLLSLVISLFVDPAVTAKSRFISSLAISGGAGVVFLSPVLYAVFTAE</sequence>
<evidence type="ECO:0000256" key="1">
    <source>
        <dbReference type="SAM" id="Phobius"/>
    </source>
</evidence>
<dbReference type="Proteomes" id="UP000261812">
    <property type="component" value="Chromosome"/>
</dbReference>
<keyword evidence="1" id="KW-1133">Transmembrane helix</keyword>
<feature type="transmembrane region" description="Helical" evidence="1">
    <location>
        <begin position="69"/>
        <end position="93"/>
    </location>
</feature>
<protein>
    <submittedName>
        <fullName evidence="2">Uncharacterized protein</fullName>
    </submittedName>
</protein>
<organism evidence="2 3">
    <name type="scientific">Thermosynechococcus sichuanensis E542</name>
    <dbReference type="NCBI Taxonomy" id="2016101"/>
    <lineage>
        <taxon>Bacteria</taxon>
        <taxon>Bacillati</taxon>
        <taxon>Cyanobacteriota</taxon>
        <taxon>Cyanophyceae</taxon>
        <taxon>Acaryochloridales</taxon>
        <taxon>Thermosynechococcaceae</taxon>
        <taxon>Thermosynechococcus</taxon>
        <taxon>Thermosynechococcus sichuanensis</taxon>
    </lineage>
</organism>
<gene>
    <name evidence="2" type="ORF">D3A95_01350</name>
</gene>
<dbReference type="AlphaFoldDB" id="A0A3B7MHI5"/>
<keyword evidence="3" id="KW-1185">Reference proteome</keyword>
<feature type="transmembrane region" description="Helical" evidence="1">
    <location>
        <begin position="105"/>
        <end position="127"/>
    </location>
</feature>
<feature type="transmembrane region" description="Helical" evidence="1">
    <location>
        <begin position="36"/>
        <end position="57"/>
    </location>
</feature>
<keyword evidence="1" id="KW-0812">Transmembrane</keyword>
<evidence type="ECO:0000313" key="3">
    <source>
        <dbReference type="Proteomes" id="UP000261812"/>
    </source>
</evidence>